<name>X0ZQG6_9ZZZZ</name>
<organism evidence="2">
    <name type="scientific">marine sediment metagenome</name>
    <dbReference type="NCBI Taxonomy" id="412755"/>
    <lineage>
        <taxon>unclassified sequences</taxon>
        <taxon>metagenomes</taxon>
        <taxon>ecological metagenomes</taxon>
    </lineage>
</organism>
<gene>
    <name evidence="2" type="ORF">S01H4_01909</name>
</gene>
<dbReference type="Gene3D" id="1.10.10.10">
    <property type="entry name" value="Winged helix-like DNA-binding domain superfamily/Winged helix DNA-binding domain"/>
    <property type="match status" value="1"/>
</dbReference>
<evidence type="ECO:0000256" key="1">
    <source>
        <dbReference type="SAM" id="MobiDB-lite"/>
    </source>
</evidence>
<feature type="region of interest" description="Disordered" evidence="1">
    <location>
        <begin position="401"/>
        <end position="420"/>
    </location>
</feature>
<dbReference type="SUPFAM" id="SSF88659">
    <property type="entry name" value="Sigma3 and sigma4 domains of RNA polymerase sigma factors"/>
    <property type="match status" value="1"/>
</dbReference>
<sequence>MNLKLAQAKQTRLSKHQLAKLMGFLCIRERWDTPPTEVIQFGKQFGFIGTAWTEDQYIFPLAYILSFMSYSLSEATVKYIIKEISSNTIDVNFSFKHLAQELIQEKFSCFTESENYIIKAREGLLTGKKMTLEWLGIHYGITRERVRQFEFRFWRKFRNPVHAPTFSRALIYYIMSKQGSLMVKTDSPEMLTMGFLSKCSRVPYATLSHINLAILGALPEDTILVKPRRLLLDNIDSVSLINQWESESRFCLIKRDLQFLAESIIRFRLSRLNKEQKVYLVLRAIGKPAHSAKITEVYNSLFPEHPSTEYNIYAVLSREKYGVVWIGIRSTFALKEWGYEHPSETLFNTVTKIVEEKYKETTRPVPFKIIVAEMGKYRQVVKNSSLTIALHRNPNLRRIGKNSFIPKKPDEDKKKFSKGS</sequence>
<protein>
    <submittedName>
        <fullName evidence="2">Uncharacterized protein</fullName>
    </submittedName>
</protein>
<dbReference type="EMBL" id="BART01000383">
    <property type="protein sequence ID" value="GAG71599.1"/>
    <property type="molecule type" value="Genomic_DNA"/>
</dbReference>
<evidence type="ECO:0000313" key="2">
    <source>
        <dbReference type="EMBL" id="GAG71599.1"/>
    </source>
</evidence>
<dbReference type="AlphaFoldDB" id="X0ZQG6"/>
<proteinExistence type="predicted"/>
<reference evidence="2" key="1">
    <citation type="journal article" date="2014" name="Front. Microbiol.">
        <title>High frequency of phylogenetically diverse reductive dehalogenase-homologous genes in deep subseafloor sedimentary metagenomes.</title>
        <authorList>
            <person name="Kawai M."/>
            <person name="Futagami T."/>
            <person name="Toyoda A."/>
            <person name="Takaki Y."/>
            <person name="Nishi S."/>
            <person name="Hori S."/>
            <person name="Arai W."/>
            <person name="Tsubouchi T."/>
            <person name="Morono Y."/>
            <person name="Uchiyama I."/>
            <person name="Ito T."/>
            <person name="Fujiyama A."/>
            <person name="Inagaki F."/>
            <person name="Takami H."/>
        </authorList>
    </citation>
    <scope>NUCLEOTIDE SEQUENCE</scope>
    <source>
        <strain evidence="2">Expedition CK06-06</strain>
    </source>
</reference>
<dbReference type="InterPro" id="IPR036388">
    <property type="entry name" value="WH-like_DNA-bd_sf"/>
</dbReference>
<accession>X0ZQG6</accession>
<comment type="caution">
    <text evidence="2">The sequence shown here is derived from an EMBL/GenBank/DDBJ whole genome shotgun (WGS) entry which is preliminary data.</text>
</comment>
<dbReference type="InterPro" id="IPR013324">
    <property type="entry name" value="RNA_pol_sigma_r3/r4-like"/>
</dbReference>